<comment type="similarity">
    <text evidence="1">Belongs to the peptidase C40 family.</text>
</comment>
<dbReference type="InterPro" id="IPR000064">
    <property type="entry name" value="NLP_P60_dom"/>
</dbReference>
<dbReference type="GO" id="GO:0008234">
    <property type="term" value="F:cysteine-type peptidase activity"/>
    <property type="evidence" value="ECO:0007669"/>
    <property type="project" value="UniProtKB-KW"/>
</dbReference>
<name>A0A645DD49_9ZZZZ</name>
<dbReference type="SUPFAM" id="SSF54001">
    <property type="entry name" value="Cysteine proteinases"/>
    <property type="match status" value="1"/>
</dbReference>
<accession>A0A645DD49</accession>
<evidence type="ECO:0000259" key="5">
    <source>
        <dbReference type="PROSITE" id="PS51935"/>
    </source>
</evidence>
<organism evidence="6">
    <name type="scientific">bioreactor metagenome</name>
    <dbReference type="NCBI Taxonomy" id="1076179"/>
    <lineage>
        <taxon>unclassified sequences</taxon>
        <taxon>metagenomes</taxon>
        <taxon>ecological metagenomes</taxon>
    </lineage>
</organism>
<evidence type="ECO:0000256" key="4">
    <source>
        <dbReference type="ARBA" id="ARBA00022807"/>
    </source>
</evidence>
<keyword evidence="2" id="KW-0645">Protease</keyword>
<keyword evidence="4" id="KW-0788">Thiol protease</keyword>
<dbReference type="InterPro" id="IPR038765">
    <property type="entry name" value="Papain-like_cys_pep_sf"/>
</dbReference>
<dbReference type="InterPro" id="IPR051202">
    <property type="entry name" value="Peptidase_C40"/>
</dbReference>
<dbReference type="Pfam" id="PF00877">
    <property type="entry name" value="NLPC_P60"/>
    <property type="match status" value="1"/>
</dbReference>
<evidence type="ECO:0000256" key="1">
    <source>
        <dbReference type="ARBA" id="ARBA00007074"/>
    </source>
</evidence>
<dbReference type="PANTHER" id="PTHR47053:SF1">
    <property type="entry name" value="MUREIN DD-ENDOPEPTIDASE MEPH-RELATED"/>
    <property type="match status" value="1"/>
</dbReference>
<evidence type="ECO:0000313" key="6">
    <source>
        <dbReference type="EMBL" id="MPM87125.1"/>
    </source>
</evidence>
<dbReference type="Gene3D" id="3.90.1720.10">
    <property type="entry name" value="endopeptidase domain like (from Nostoc punctiforme)"/>
    <property type="match status" value="1"/>
</dbReference>
<feature type="domain" description="NlpC/P60" evidence="5">
    <location>
        <begin position="135"/>
        <end position="257"/>
    </location>
</feature>
<evidence type="ECO:0000256" key="2">
    <source>
        <dbReference type="ARBA" id="ARBA00022670"/>
    </source>
</evidence>
<dbReference type="EMBL" id="VSSQ01035016">
    <property type="protein sequence ID" value="MPM87125.1"/>
    <property type="molecule type" value="Genomic_DNA"/>
</dbReference>
<gene>
    <name evidence="6" type="ORF">SDC9_134218</name>
</gene>
<dbReference type="GO" id="GO:0006508">
    <property type="term" value="P:proteolysis"/>
    <property type="evidence" value="ECO:0007669"/>
    <property type="project" value="UniProtKB-KW"/>
</dbReference>
<dbReference type="PROSITE" id="PS51935">
    <property type="entry name" value="NLPC_P60"/>
    <property type="match status" value="1"/>
</dbReference>
<evidence type="ECO:0000256" key="3">
    <source>
        <dbReference type="ARBA" id="ARBA00022801"/>
    </source>
</evidence>
<reference evidence="6" key="1">
    <citation type="submission" date="2019-08" db="EMBL/GenBank/DDBJ databases">
        <authorList>
            <person name="Kucharzyk K."/>
            <person name="Murdoch R.W."/>
            <person name="Higgins S."/>
            <person name="Loffler F."/>
        </authorList>
    </citation>
    <scope>NUCLEOTIDE SEQUENCE</scope>
</reference>
<comment type="caution">
    <text evidence="6">The sequence shown here is derived from an EMBL/GenBank/DDBJ whole genome shotgun (WGS) entry which is preliminary data.</text>
</comment>
<dbReference type="PANTHER" id="PTHR47053">
    <property type="entry name" value="MUREIN DD-ENDOPEPTIDASE MEPH-RELATED"/>
    <property type="match status" value="1"/>
</dbReference>
<protein>
    <recommendedName>
        <fullName evidence="5">NlpC/P60 domain-containing protein</fullName>
    </recommendedName>
</protein>
<sequence length="257" mass="28074">MSEINQIAVSRLLQAMSASASINNSNSSSGDSSNDFFSILSNSLLGSDYLGGSCTSCNNTGNLLNNISNLNNNNLYSDNLYSNDLNALTTLLGSINSDRININVNYEKPEDIQSDKANTIANIEISVGDSSSTSNTKMDKAIDLLEEQLGKKYVWGATGPNNFDCSGLTQYIYKEALGKNIPRVSYEQSKYGKAVDKKDLQVGDLVFFDTMGKGRVSHVGMYIGNNEFIHASNPRDGVKKSTLTGYYEKKYICARRP</sequence>
<proteinExistence type="inferred from homology"/>
<keyword evidence="3" id="KW-0378">Hydrolase</keyword>
<dbReference type="AlphaFoldDB" id="A0A645DD49"/>